<gene>
    <name evidence="2" type="ORF">NDU88_007600</name>
</gene>
<dbReference type="Proteomes" id="UP001066276">
    <property type="component" value="Chromosome 5"/>
</dbReference>
<comment type="caution">
    <text evidence="2">The sequence shown here is derived from an EMBL/GenBank/DDBJ whole genome shotgun (WGS) entry which is preliminary data.</text>
</comment>
<dbReference type="EMBL" id="JANPWB010000009">
    <property type="protein sequence ID" value="KAJ1154857.1"/>
    <property type="molecule type" value="Genomic_DNA"/>
</dbReference>
<organism evidence="2 3">
    <name type="scientific">Pleurodeles waltl</name>
    <name type="common">Iberian ribbed newt</name>
    <dbReference type="NCBI Taxonomy" id="8319"/>
    <lineage>
        <taxon>Eukaryota</taxon>
        <taxon>Metazoa</taxon>
        <taxon>Chordata</taxon>
        <taxon>Craniata</taxon>
        <taxon>Vertebrata</taxon>
        <taxon>Euteleostomi</taxon>
        <taxon>Amphibia</taxon>
        <taxon>Batrachia</taxon>
        <taxon>Caudata</taxon>
        <taxon>Salamandroidea</taxon>
        <taxon>Salamandridae</taxon>
        <taxon>Pleurodelinae</taxon>
        <taxon>Pleurodeles</taxon>
    </lineage>
</organism>
<reference evidence="2" key="1">
    <citation type="journal article" date="2022" name="bioRxiv">
        <title>Sequencing and chromosome-scale assembly of the giantPleurodeles waltlgenome.</title>
        <authorList>
            <person name="Brown T."/>
            <person name="Elewa A."/>
            <person name="Iarovenko S."/>
            <person name="Subramanian E."/>
            <person name="Araus A.J."/>
            <person name="Petzold A."/>
            <person name="Susuki M."/>
            <person name="Suzuki K.-i.T."/>
            <person name="Hayashi T."/>
            <person name="Toyoda A."/>
            <person name="Oliveira C."/>
            <person name="Osipova E."/>
            <person name="Leigh N.D."/>
            <person name="Simon A."/>
            <person name="Yun M.H."/>
        </authorList>
    </citation>
    <scope>NUCLEOTIDE SEQUENCE</scope>
    <source>
        <strain evidence="2">20211129_DDA</strain>
        <tissue evidence="2">Liver</tissue>
    </source>
</reference>
<evidence type="ECO:0000256" key="1">
    <source>
        <dbReference type="SAM" id="MobiDB-lite"/>
    </source>
</evidence>
<proteinExistence type="predicted"/>
<dbReference type="AlphaFoldDB" id="A0AAV7RQK4"/>
<evidence type="ECO:0000313" key="3">
    <source>
        <dbReference type="Proteomes" id="UP001066276"/>
    </source>
</evidence>
<keyword evidence="3" id="KW-1185">Reference proteome</keyword>
<accession>A0AAV7RQK4</accession>
<sequence>MNEAARPKERGAHIRHSGAAFDLTVSGAGPARKKVGPFLSFRECPAAAIAGGNPFEERGSEIKAPANLA</sequence>
<feature type="region of interest" description="Disordered" evidence="1">
    <location>
        <begin position="50"/>
        <end position="69"/>
    </location>
</feature>
<evidence type="ECO:0000313" key="2">
    <source>
        <dbReference type="EMBL" id="KAJ1154857.1"/>
    </source>
</evidence>
<protein>
    <submittedName>
        <fullName evidence="2">Uncharacterized protein</fullName>
    </submittedName>
</protein>
<name>A0AAV7RQK4_PLEWA</name>